<dbReference type="EnsemblProtists" id="EKX50700">
    <property type="protein sequence ID" value="EKX50700"/>
    <property type="gene ID" value="GUITHDRAFT_103292"/>
</dbReference>
<dbReference type="OrthoDB" id="296187at2759"/>
<dbReference type="InterPro" id="IPR036126">
    <property type="entry name" value="TBCA_sf"/>
</dbReference>
<dbReference type="SUPFAM" id="SSF46988">
    <property type="entry name" value="Tubulin chaperone cofactor A"/>
    <property type="match status" value="1"/>
</dbReference>
<dbReference type="InterPro" id="IPR004226">
    <property type="entry name" value="TBCA"/>
</dbReference>
<evidence type="ECO:0000256" key="4">
    <source>
        <dbReference type="SAM" id="Coils"/>
    </source>
</evidence>
<keyword evidence="3" id="KW-0493">Microtubule</keyword>
<dbReference type="PaxDb" id="55529-EKX50700"/>
<evidence type="ECO:0000256" key="1">
    <source>
        <dbReference type="ARBA" id="ARBA00006806"/>
    </source>
</evidence>
<keyword evidence="4" id="KW-0175">Coiled coil</keyword>
<dbReference type="GO" id="GO:0007023">
    <property type="term" value="P:post-chaperonin tubulin folding pathway"/>
    <property type="evidence" value="ECO:0007669"/>
    <property type="project" value="UniProtKB-UniRule"/>
</dbReference>
<evidence type="ECO:0000313" key="6">
    <source>
        <dbReference type="EnsemblProtists" id="EKX50700"/>
    </source>
</evidence>
<protein>
    <recommendedName>
        <fullName evidence="3">Tubulin-specific chaperone A</fullName>
    </recommendedName>
</protein>
<comment type="subunit">
    <text evidence="3">Supercomplex made of cofactors A to E. Cofactors A and D function by capturing and stabilizing tubulin in a quasi-native conformation. Cofactor E binds to the cofactor D-tubulin complex; interaction with cofactor C then causes the release of tubulin polypeptides that are committed to the native state.</text>
</comment>
<keyword evidence="7" id="KW-1185">Reference proteome</keyword>
<dbReference type="GO" id="GO:0005829">
    <property type="term" value="C:cytosol"/>
    <property type="evidence" value="ECO:0007669"/>
    <property type="project" value="TreeGrafter"/>
</dbReference>
<evidence type="ECO:0000313" key="5">
    <source>
        <dbReference type="EMBL" id="EKX50700.1"/>
    </source>
</evidence>
<dbReference type="STRING" id="905079.L1JR82"/>
<dbReference type="Pfam" id="PF02970">
    <property type="entry name" value="TBCA"/>
    <property type="match status" value="1"/>
</dbReference>
<evidence type="ECO:0000256" key="2">
    <source>
        <dbReference type="ARBA" id="ARBA00023186"/>
    </source>
</evidence>
<dbReference type="RefSeq" id="XP_005837680.1">
    <property type="nucleotide sequence ID" value="XM_005837623.1"/>
</dbReference>
<gene>
    <name evidence="5" type="ORF">GUITHDRAFT_103292</name>
</gene>
<dbReference type="GeneID" id="17307704"/>
<keyword evidence="3" id="KW-0963">Cytoplasm</keyword>
<keyword evidence="3" id="KW-0206">Cytoskeleton</keyword>
<evidence type="ECO:0000313" key="7">
    <source>
        <dbReference type="Proteomes" id="UP000011087"/>
    </source>
</evidence>
<reference evidence="7" key="2">
    <citation type="submission" date="2012-11" db="EMBL/GenBank/DDBJ databases">
        <authorList>
            <person name="Kuo A."/>
            <person name="Curtis B.A."/>
            <person name="Tanifuji G."/>
            <person name="Burki F."/>
            <person name="Gruber A."/>
            <person name="Irimia M."/>
            <person name="Maruyama S."/>
            <person name="Arias M.C."/>
            <person name="Ball S.G."/>
            <person name="Gile G.H."/>
            <person name="Hirakawa Y."/>
            <person name="Hopkins J.F."/>
            <person name="Rensing S.A."/>
            <person name="Schmutz J."/>
            <person name="Symeonidi A."/>
            <person name="Elias M."/>
            <person name="Eveleigh R.J."/>
            <person name="Herman E.K."/>
            <person name="Klute M.J."/>
            <person name="Nakayama T."/>
            <person name="Obornik M."/>
            <person name="Reyes-Prieto A."/>
            <person name="Armbrust E.V."/>
            <person name="Aves S.J."/>
            <person name="Beiko R.G."/>
            <person name="Coutinho P."/>
            <person name="Dacks J.B."/>
            <person name="Durnford D.G."/>
            <person name="Fast N.M."/>
            <person name="Green B.R."/>
            <person name="Grisdale C."/>
            <person name="Hempe F."/>
            <person name="Henrissat B."/>
            <person name="Hoppner M.P."/>
            <person name="Ishida K.-I."/>
            <person name="Kim E."/>
            <person name="Koreny L."/>
            <person name="Kroth P.G."/>
            <person name="Liu Y."/>
            <person name="Malik S.-B."/>
            <person name="Maier U.G."/>
            <person name="McRose D."/>
            <person name="Mock T."/>
            <person name="Neilson J.A."/>
            <person name="Onodera N.T."/>
            <person name="Poole A.M."/>
            <person name="Pritham E.J."/>
            <person name="Richards T.A."/>
            <person name="Rocap G."/>
            <person name="Roy S.W."/>
            <person name="Sarai C."/>
            <person name="Schaack S."/>
            <person name="Shirato S."/>
            <person name="Slamovits C.H."/>
            <person name="Spencer D.F."/>
            <person name="Suzuki S."/>
            <person name="Worden A.Z."/>
            <person name="Zauner S."/>
            <person name="Barry K."/>
            <person name="Bell C."/>
            <person name="Bharti A.K."/>
            <person name="Crow J.A."/>
            <person name="Grimwood J."/>
            <person name="Kramer R."/>
            <person name="Lindquist E."/>
            <person name="Lucas S."/>
            <person name="Salamov A."/>
            <person name="McFadden G.I."/>
            <person name="Lane C.E."/>
            <person name="Keeling P.J."/>
            <person name="Gray M.W."/>
            <person name="Grigoriev I.V."/>
            <person name="Archibald J.M."/>
        </authorList>
    </citation>
    <scope>NUCLEOTIDE SEQUENCE</scope>
    <source>
        <strain evidence="7">CCMP2712</strain>
    </source>
</reference>
<keyword evidence="2 3" id="KW-0143">Chaperone</keyword>
<dbReference type="eggNOG" id="KOG3470">
    <property type="taxonomic scope" value="Eukaryota"/>
</dbReference>
<sequence>MEETARQLKIKVGVVKRLTKEHASYQKEIDQQTAKIEKMTTAGDCEHDIKQQQSQNEVLKEARVCLDDSKRRLGAAVEELGALLEEAGDSLKGSADYEEAEGLVKANRA</sequence>
<dbReference type="GO" id="GO:0005874">
    <property type="term" value="C:microtubule"/>
    <property type="evidence" value="ECO:0007669"/>
    <property type="project" value="UniProtKB-KW"/>
</dbReference>
<dbReference type="GO" id="GO:0007021">
    <property type="term" value="P:tubulin complex assembly"/>
    <property type="evidence" value="ECO:0007669"/>
    <property type="project" value="UniProtKB-UniRule"/>
</dbReference>
<dbReference type="PANTHER" id="PTHR21500">
    <property type="entry name" value="TUBULIN-SPECIFIC CHAPERONE A"/>
    <property type="match status" value="1"/>
</dbReference>
<comment type="subcellular location">
    <subcellularLocation>
        <location evidence="3">Cytoplasm</location>
        <location evidence="3">Cytoskeleton</location>
    </subcellularLocation>
</comment>
<proteinExistence type="inferred from homology"/>
<reference evidence="5 7" key="1">
    <citation type="journal article" date="2012" name="Nature">
        <title>Algal genomes reveal evolutionary mosaicism and the fate of nucleomorphs.</title>
        <authorList>
            <consortium name="DOE Joint Genome Institute"/>
            <person name="Curtis B.A."/>
            <person name="Tanifuji G."/>
            <person name="Burki F."/>
            <person name="Gruber A."/>
            <person name="Irimia M."/>
            <person name="Maruyama S."/>
            <person name="Arias M.C."/>
            <person name="Ball S.G."/>
            <person name="Gile G.H."/>
            <person name="Hirakawa Y."/>
            <person name="Hopkins J.F."/>
            <person name="Kuo A."/>
            <person name="Rensing S.A."/>
            <person name="Schmutz J."/>
            <person name="Symeonidi A."/>
            <person name="Elias M."/>
            <person name="Eveleigh R.J."/>
            <person name="Herman E.K."/>
            <person name="Klute M.J."/>
            <person name="Nakayama T."/>
            <person name="Obornik M."/>
            <person name="Reyes-Prieto A."/>
            <person name="Armbrust E.V."/>
            <person name="Aves S.J."/>
            <person name="Beiko R.G."/>
            <person name="Coutinho P."/>
            <person name="Dacks J.B."/>
            <person name="Durnford D.G."/>
            <person name="Fast N.M."/>
            <person name="Green B.R."/>
            <person name="Grisdale C.J."/>
            <person name="Hempel F."/>
            <person name="Henrissat B."/>
            <person name="Hoppner M.P."/>
            <person name="Ishida K."/>
            <person name="Kim E."/>
            <person name="Koreny L."/>
            <person name="Kroth P.G."/>
            <person name="Liu Y."/>
            <person name="Malik S.B."/>
            <person name="Maier U.G."/>
            <person name="McRose D."/>
            <person name="Mock T."/>
            <person name="Neilson J.A."/>
            <person name="Onodera N.T."/>
            <person name="Poole A.M."/>
            <person name="Pritham E.J."/>
            <person name="Richards T.A."/>
            <person name="Rocap G."/>
            <person name="Roy S.W."/>
            <person name="Sarai C."/>
            <person name="Schaack S."/>
            <person name="Shirato S."/>
            <person name="Slamovits C.H."/>
            <person name="Spencer D.F."/>
            <person name="Suzuki S."/>
            <person name="Worden A.Z."/>
            <person name="Zauner S."/>
            <person name="Barry K."/>
            <person name="Bell C."/>
            <person name="Bharti A.K."/>
            <person name="Crow J.A."/>
            <person name="Grimwood J."/>
            <person name="Kramer R."/>
            <person name="Lindquist E."/>
            <person name="Lucas S."/>
            <person name="Salamov A."/>
            <person name="McFadden G.I."/>
            <person name="Lane C.E."/>
            <person name="Keeling P.J."/>
            <person name="Gray M.W."/>
            <person name="Grigoriev I.V."/>
            <person name="Archibald J.M."/>
        </authorList>
    </citation>
    <scope>NUCLEOTIDE SEQUENCE</scope>
    <source>
        <strain evidence="5 7">CCMP2712</strain>
    </source>
</reference>
<accession>L1JR82</accession>
<dbReference type="Proteomes" id="UP000011087">
    <property type="component" value="Unassembled WGS sequence"/>
</dbReference>
<feature type="coiled-coil region" evidence="4">
    <location>
        <begin position="15"/>
        <end position="42"/>
    </location>
</feature>
<name>L1JR82_GUITC</name>
<dbReference type="HOGENOM" id="CLU_130569_1_1_1"/>
<dbReference type="OMA" id="VIQECIM"/>
<evidence type="ECO:0000256" key="3">
    <source>
        <dbReference type="RuleBase" id="RU364030"/>
    </source>
</evidence>
<organism evidence="5">
    <name type="scientific">Guillardia theta (strain CCMP2712)</name>
    <name type="common">Cryptophyte</name>
    <dbReference type="NCBI Taxonomy" id="905079"/>
    <lineage>
        <taxon>Eukaryota</taxon>
        <taxon>Cryptophyceae</taxon>
        <taxon>Pyrenomonadales</taxon>
        <taxon>Geminigeraceae</taxon>
        <taxon>Guillardia</taxon>
    </lineage>
</organism>
<dbReference type="Gene3D" id="1.20.58.90">
    <property type="match status" value="1"/>
</dbReference>
<dbReference type="AlphaFoldDB" id="L1JR82"/>
<dbReference type="GO" id="GO:0048487">
    <property type="term" value="F:beta-tubulin binding"/>
    <property type="evidence" value="ECO:0007669"/>
    <property type="project" value="InterPro"/>
</dbReference>
<comment type="similarity">
    <text evidence="1 3">Belongs to the TBCA family.</text>
</comment>
<dbReference type="PANTHER" id="PTHR21500:SF0">
    <property type="entry name" value="TUBULIN-SPECIFIC CHAPERONE A"/>
    <property type="match status" value="1"/>
</dbReference>
<dbReference type="KEGG" id="gtt:GUITHDRAFT_103292"/>
<dbReference type="EMBL" id="JH992977">
    <property type="protein sequence ID" value="EKX50700.1"/>
    <property type="molecule type" value="Genomic_DNA"/>
</dbReference>
<reference evidence="6" key="3">
    <citation type="submission" date="2016-03" db="UniProtKB">
        <authorList>
            <consortium name="EnsemblProtists"/>
        </authorList>
    </citation>
    <scope>IDENTIFICATION</scope>
</reference>